<comment type="caution">
    <text evidence="1">The sequence shown here is derived from an EMBL/GenBank/DDBJ whole genome shotgun (WGS) entry which is preliminary data.</text>
</comment>
<dbReference type="EMBL" id="FSHM01000021">
    <property type="protein sequence ID" value="SIC29934.1"/>
    <property type="molecule type" value="Genomic_DNA"/>
</dbReference>
<organism evidence="1 2">
    <name type="scientific">Mycobacteroides abscessus subsp. abscessus</name>
    <dbReference type="NCBI Taxonomy" id="1185650"/>
    <lineage>
        <taxon>Bacteria</taxon>
        <taxon>Bacillati</taxon>
        <taxon>Actinomycetota</taxon>
        <taxon>Actinomycetes</taxon>
        <taxon>Mycobacteriales</taxon>
        <taxon>Mycobacteriaceae</taxon>
        <taxon>Mycobacteroides</taxon>
        <taxon>Mycobacteroides abscessus</taxon>
    </lineage>
</organism>
<dbReference type="Proteomes" id="UP000185210">
    <property type="component" value="Unassembled WGS sequence"/>
</dbReference>
<name>A0AB38D894_9MYCO</name>
<accession>A0AB38D894</accession>
<proteinExistence type="predicted"/>
<dbReference type="RefSeq" id="WP_164887085.1">
    <property type="nucleotide sequence ID" value="NZ_CAACXP010000024.1"/>
</dbReference>
<dbReference type="AlphaFoldDB" id="A0AB38D894"/>
<gene>
    <name evidence="1" type="ORF">SAMEA2070301_05729</name>
</gene>
<sequence length="52" mass="6034">MAEAHCRPQSDAEFRGGPEKRWQRWHIEDIQLVSVADVLSVTELSTARQERL</sequence>
<reference evidence="1 2" key="1">
    <citation type="submission" date="2016-11" db="EMBL/GenBank/DDBJ databases">
        <authorList>
            <consortium name="Pathogen Informatics"/>
        </authorList>
    </citation>
    <scope>NUCLEOTIDE SEQUENCE [LARGE SCALE GENOMIC DNA]</scope>
    <source>
        <strain evidence="1 2">104</strain>
    </source>
</reference>
<evidence type="ECO:0000313" key="2">
    <source>
        <dbReference type="Proteomes" id="UP000185210"/>
    </source>
</evidence>
<protein>
    <submittedName>
        <fullName evidence="1">Uncharacterized protein</fullName>
    </submittedName>
</protein>
<evidence type="ECO:0000313" key="1">
    <source>
        <dbReference type="EMBL" id="SIC29934.1"/>
    </source>
</evidence>